<organism evidence="1 2">
    <name type="scientific">Trichococcus patagoniensis</name>
    <dbReference type="NCBI Taxonomy" id="382641"/>
    <lineage>
        <taxon>Bacteria</taxon>
        <taxon>Bacillati</taxon>
        <taxon>Bacillota</taxon>
        <taxon>Bacilli</taxon>
        <taxon>Lactobacillales</taxon>
        <taxon>Carnobacteriaceae</taxon>
        <taxon>Trichococcus</taxon>
    </lineage>
</organism>
<accession>A0A2T5I5T4</accession>
<gene>
    <name evidence="1" type="ORF">C8U37_1452</name>
</gene>
<proteinExistence type="predicted"/>
<comment type="caution">
    <text evidence="1">The sequence shown here is derived from an EMBL/GenBank/DDBJ whole genome shotgun (WGS) entry which is preliminary data.</text>
</comment>
<dbReference type="Proteomes" id="UP000244161">
    <property type="component" value="Unassembled WGS sequence"/>
</dbReference>
<feature type="non-terminal residue" evidence="1">
    <location>
        <position position="65"/>
    </location>
</feature>
<evidence type="ECO:0000313" key="1">
    <source>
        <dbReference type="EMBL" id="PTQ79182.1"/>
    </source>
</evidence>
<dbReference type="AlphaFoldDB" id="A0A2T5I5T4"/>
<sequence>MNSTCGMKGIYRMHPDSLAKIVVEKCILSTIKVPTVWNINYQIIKKNNTTTQKKASGWFSPMLFL</sequence>
<keyword evidence="2" id="KW-1185">Reference proteome</keyword>
<reference evidence="1 2" key="1">
    <citation type="submission" date="2018-04" db="EMBL/GenBank/DDBJ databases">
        <title>Genomic Encyclopedia of Archaeal and Bacterial Type Strains, Phase II (KMG-II): from individual species to whole genera.</title>
        <authorList>
            <person name="Goeker M."/>
        </authorList>
    </citation>
    <scope>NUCLEOTIDE SEQUENCE [LARGE SCALE GENOMIC DNA]</scope>
    <source>
        <strain evidence="1 2">DSM 18806</strain>
    </source>
</reference>
<protein>
    <submittedName>
        <fullName evidence="1">Uncharacterized protein</fullName>
    </submittedName>
</protein>
<name>A0A2T5I5T4_9LACT</name>
<evidence type="ECO:0000313" key="2">
    <source>
        <dbReference type="Proteomes" id="UP000244161"/>
    </source>
</evidence>
<dbReference type="EMBL" id="QAOM01000045">
    <property type="protein sequence ID" value="PTQ79182.1"/>
    <property type="molecule type" value="Genomic_DNA"/>
</dbReference>